<evidence type="ECO:0000256" key="8">
    <source>
        <dbReference type="ARBA" id="ARBA00022833"/>
    </source>
</evidence>
<keyword evidence="9 15" id="KW-0238">DNA-binding</keyword>
<feature type="active site" description="Proton donor; for delta-elimination activity" evidence="15">
    <location>
        <position position="263"/>
    </location>
</feature>
<comment type="catalytic activity">
    <reaction evidence="14 15">
        <text>2'-deoxyribonucleotide-(2'-deoxyribose 5'-phosphate)-2'-deoxyribonucleotide-DNA = a 3'-end 2'-deoxyribonucleotide-(2,3-dehydro-2,3-deoxyribose 5'-phosphate)-DNA + a 5'-end 5'-phospho-2'-deoxyribonucleoside-DNA + H(+)</text>
        <dbReference type="Rhea" id="RHEA:66592"/>
        <dbReference type="Rhea" id="RHEA-COMP:13180"/>
        <dbReference type="Rhea" id="RHEA-COMP:16897"/>
        <dbReference type="Rhea" id="RHEA-COMP:17067"/>
        <dbReference type="ChEBI" id="CHEBI:15378"/>
        <dbReference type="ChEBI" id="CHEBI:136412"/>
        <dbReference type="ChEBI" id="CHEBI:157695"/>
        <dbReference type="ChEBI" id="CHEBI:167181"/>
        <dbReference type="EC" id="4.2.99.18"/>
    </reaction>
</comment>
<keyword evidence="12 15" id="KW-0511">Multifunctional enzyme</keyword>
<keyword evidence="6 15" id="KW-0863">Zinc-finger</keyword>
<evidence type="ECO:0000313" key="19">
    <source>
        <dbReference type="Proteomes" id="UP001057291"/>
    </source>
</evidence>
<dbReference type="GO" id="GO:0140078">
    <property type="term" value="F:class I DNA-(apurinic or apyrimidinic site) endonuclease activity"/>
    <property type="evidence" value="ECO:0007669"/>
    <property type="project" value="UniProtKB-EC"/>
</dbReference>
<feature type="active site" description="Proton donor; for beta-elimination activity" evidence="15">
    <location>
        <position position="59"/>
    </location>
</feature>
<dbReference type="InterPro" id="IPR015886">
    <property type="entry name" value="H2TH_FPG"/>
</dbReference>
<dbReference type="NCBIfam" id="TIGR00577">
    <property type="entry name" value="fpg"/>
    <property type="match status" value="1"/>
</dbReference>
<evidence type="ECO:0000256" key="5">
    <source>
        <dbReference type="ARBA" id="ARBA00022763"/>
    </source>
</evidence>
<dbReference type="PROSITE" id="PS01242">
    <property type="entry name" value="ZF_FPG_1"/>
    <property type="match status" value="1"/>
</dbReference>
<dbReference type="HAMAP" id="MF_00103">
    <property type="entry name" value="Fapy_DNA_glycosyl"/>
    <property type="match status" value="1"/>
</dbReference>
<keyword evidence="11 15" id="KW-0456">Lyase</keyword>
<dbReference type="Pfam" id="PF06831">
    <property type="entry name" value="H2TH"/>
    <property type="match status" value="1"/>
</dbReference>
<dbReference type="InterPro" id="IPR015887">
    <property type="entry name" value="DNA_glyclase_Znf_dom_DNA_BS"/>
</dbReference>
<dbReference type="GO" id="GO:0034039">
    <property type="term" value="F:8-oxo-7,8-dihydroguanine DNA N-glycosylase activity"/>
    <property type="evidence" value="ECO:0007669"/>
    <property type="project" value="TreeGrafter"/>
</dbReference>
<evidence type="ECO:0000256" key="7">
    <source>
        <dbReference type="ARBA" id="ARBA00022801"/>
    </source>
</evidence>
<dbReference type="SUPFAM" id="SSF81624">
    <property type="entry name" value="N-terminal domain of MutM-like DNA repair proteins"/>
    <property type="match status" value="1"/>
</dbReference>
<dbReference type="AlphaFoldDB" id="A0AAV4LHB4"/>
<accession>A0AAV4LHB4</accession>
<name>A0AAV4LHB4_9BACL</name>
<reference evidence="18" key="1">
    <citation type="journal article" date="2023" name="Int. J. Syst. Evol. Microbiol.">
        <title>Collibacillus ludicampi gen. nov., sp. nov., a new soil bacterium of the family Alicyclobacillaceae.</title>
        <authorList>
            <person name="Jojima T."/>
            <person name="Ioku Y."/>
            <person name="Fukuta Y."/>
            <person name="Shirasaka N."/>
            <person name="Matsumura Y."/>
            <person name="Mori M."/>
        </authorList>
    </citation>
    <scope>NUCLEOTIDE SEQUENCE</scope>
    <source>
        <strain evidence="18">TP075</strain>
    </source>
</reference>
<dbReference type="InterPro" id="IPR035937">
    <property type="entry name" value="FPG_N"/>
</dbReference>
<dbReference type="GO" id="GO:0003684">
    <property type="term" value="F:damaged DNA binding"/>
    <property type="evidence" value="ECO:0007669"/>
    <property type="project" value="InterPro"/>
</dbReference>
<dbReference type="NCBIfam" id="NF002211">
    <property type="entry name" value="PRK01103.1"/>
    <property type="match status" value="1"/>
</dbReference>
<comment type="cofactor">
    <cofactor evidence="15">
        <name>Zn(2+)</name>
        <dbReference type="ChEBI" id="CHEBI:29105"/>
    </cofactor>
    <text evidence="15">Binds 1 zinc ion per subunit.</text>
</comment>
<dbReference type="SUPFAM" id="SSF46946">
    <property type="entry name" value="S13-like H2TH domain"/>
    <property type="match status" value="1"/>
</dbReference>
<evidence type="ECO:0000256" key="10">
    <source>
        <dbReference type="ARBA" id="ARBA00023204"/>
    </source>
</evidence>
<dbReference type="GO" id="GO:0008270">
    <property type="term" value="F:zinc ion binding"/>
    <property type="evidence" value="ECO:0007669"/>
    <property type="project" value="UniProtKB-UniRule"/>
</dbReference>
<organism evidence="18 19">
    <name type="scientific">Collibacillus ludicampi</name>
    <dbReference type="NCBI Taxonomy" id="2771369"/>
    <lineage>
        <taxon>Bacteria</taxon>
        <taxon>Bacillati</taxon>
        <taxon>Bacillota</taxon>
        <taxon>Bacilli</taxon>
        <taxon>Bacillales</taxon>
        <taxon>Alicyclobacillaceae</taxon>
        <taxon>Collibacillus</taxon>
    </lineage>
</organism>
<dbReference type="InterPro" id="IPR012319">
    <property type="entry name" value="FPG_cat"/>
</dbReference>
<evidence type="ECO:0000256" key="11">
    <source>
        <dbReference type="ARBA" id="ARBA00023239"/>
    </source>
</evidence>
<evidence type="ECO:0000256" key="6">
    <source>
        <dbReference type="ARBA" id="ARBA00022771"/>
    </source>
</evidence>
<dbReference type="InterPro" id="IPR010663">
    <property type="entry name" value="Znf_FPG/IleRS"/>
</dbReference>
<dbReference type="EMBL" id="BOQE01000001">
    <property type="protein sequence ID" value="GIM47126.1"/>
    <property type="molecule type" value="Genomic_DNA"/>
</dbReference>
<feature type="binding site" evidence="15">
    <location>
        <position position="92"/>
    </location>
    <ligand>
        <name>DNA</name>
        <dbReference type="ChEBI" id="CHEBI:16991"/>
    </ligand>
</feature>
<keyword evidence="8 15" id="KW-0862">Zinc</keyword>
<comment type="caution">
    <text evidence="18">The sequence shown here is derived from an EMBL/GenBank/DDBJ whole genome shotgun (WGS) entry which is preliminary data.</text>
</comment>
<evidence type="ECO:0000313" key="18">
    <source>
        <dbReference type="EMBL" id="GIM47126.1"/>
    </source>
</evidence>
<comment type="similarity">
    <text evidence="2 15">Belongs to the FPG family.</text>
</comment>
<gene>
    <name evidence="15 18" type="primary">mutM</name>
    <name evidence="15" type="synonym">fpg</name>
    <name evidence="18" type="ORF">DNHGIG_26750</name>
</gene>
<dbReference type="PANTHER" id="PTHR22993">
    <property type="entry name" value="FORMAMIDOPYRIMIDINE-DNA GLYCOSYLASE"/>
    <property type="match status" value="1"/>
</dbReference>
<dbReference type="Gene3D" id="3.20.190.10">
    <property type="entry name" value="MutM-like, N-terminal"/>
    <property type="match status" value="1"/>
</dbReference>
<proteinExistence type="inferred from homology"/>
<keyword evidence="4 15" id="KW-0479">Metal-binding</keyword>
<protein>
    <recommendedName>
        <fullName evidence="15">Formamidopyrimidine-DNA glycosylase</fullName>
        <shortName evidence="15">Fapy-DNA glycosylase</shortName>
        <ecNumber evidence="15">3.2.2.23</ecNumber>
    </recommendedName>
    <alternativeName>
        <fullName evidence="15">DNA-(apurinic or apyrimidinic site) lyase MutM</fullName>
        <shortName evidence="15">AP lyase MutM</shortName>
        <ecNumber evidence="15">4.2.99.18</ecNumber>
    </alternativeName>
</protein>
<feature type="active site" description="Schiff-base intermediate with DNA" evidence="15">
    <location>
        <position position="2"/>
    </location>
</feature>
<dbReference type="InterPro" id="IPR010979">
    <property type="entry name" value="Ribosomal_uS13-like_H2TH"/>
</dbReference>
<dbReference type="RefSeq" id="WP_282200147.1">
    <property type="nucleotide sequence ID" value="NZ_BOQE01000001.1"/>
</dbReference>
<keyword evidence="10 15" id="KW-0234">DNA repair</keyword>
<evidence type="ECO:0000256" key="2">
    <source>
        <dbReference type="ARBA" id="ARBA00009409"/>
    </source>
</evidence>
<keyword evidence="13 15" id="KW-0326">Glycosidase</keyword>
<dbReference type="InterPro" id="IPR000214">
    <property type="entry name" value="Znf_DNA_glyclase/AP_lyase"/>
</dbReference>
<evidence type="ECO:0000256" key="15">
    <source>
        <dbReference type="HAMAP-Rule" id="MF_00103"/>
    </source>
</evidence>
<dbReference type="PROSITE" id="PS51068">
    <property type="entry name" value="FPG_CAT"/>
    <property type="match status" value="1"/>
</dbReference>
<comment type="subunit">
    <text evidence="3 15">Monomer.</text>
</comment>
<dbReference type="SUPFAM" id="SSF57716">
    <property type="entry name" value="Glucocorticoid receptor-like (DNA-binding domain)"/>
    <property type="match status" value="1"/>
</dbReference>
<evidence type="ECO:0000259" key="16">
    <source>
        <dbReference type="PROSITE" id="PS51066"/>
    </source>
</evidence>
<dbReference type="FunFam" id="3.20.190.10:FF:000001">
    <property type="entry name" value="Formamidopyrimidine-DNA glycosylase"/>
    <property type="match status" value="1"/>
</dbReference>
<sequence>MPELPEIETIRRSLVHLITGKKIQQVTVRLARIIQKIPPEVFTHRLQGLSIESIGRRGKYLLIHIPPYTLVSHLRMEGKYRMVKTGEPWKKHDHVEFRFTDGTALRYNDVRQFGTMDLVPQGDYSTIKGLATLGPEPIDEQFNGALLQERLERSRNTTIKSALLRQDRVAGLGNIYVDESLFRSGIHPERPVHTLQQEEYDRLASACKEVLLEGIAAGGASVRTYSSPESRGSFQLQIQVYGKKGEPCPRCHHPIERIVIGGRGTHFCPICQPACTERDQLSVKRTKRSPS</sequence>
<evidence type="ECO:0000256" key="1">
    <source>
        <dbReference type="ARBA" id="ARBA00001668"/>
    </source>
</evidence>
<evidence type="ECO:0000256" key="13">
    <source>
        <dbReference type="ARBA" id="ARBA00023295"/>
    </source>
</evidence>
<evidence type="ECO:0000256" key="14">
    <source>
        <dbReference type="ARBA" id="ARBA00044632"/>
    </source>
</evidence>
<dbReference type="Gene3D" id="1.10.8.50">
    <property type="match status" value="1"/>
</dbReference>
<feature type="active site" description="Proton donor" evidence="15">
    <location>
        <position position="3"/>
    </location>
</feature>
<keyword evidence="7 15" id="KW-0378">Hydrolase</keyword>
<keyword evidence="19" id="KW-1185">Reference proteome</keyword>
<dbReference type="PANTHER" id="PTHR22993:SF9">
    <property type="entry name" value="FORMAMIDOPYRIMIDINE-DNA GLYCOSYLASE"/>
    <property type="match status" value="1"/>
</dbReference>
<dbReference type="EC" id="3.2.2.23" evidence="15"/>
<evidence type="ECO:0000256" key="12">
    <source>
        <dbReference type="ARBA" id="ARBA00023268"/>
    </source>
</evidence>
<comment type="catalytic activity">
    <reaction evidence="1 15">
        <text>Hydrolysis of DNA containing ring-opened 7-methylguanine residues, releasing 2,6-diamino-4-hydroxy-5-(N-methyl)formamidopyrimidine.</text>
        <dbReference type="EC" id="3.2.2.23"/>
    </reaction>
</comment>
<feature type="binding site" evidence="15">
    <location>
        <position position="155"/>
    </location>
    <ligand>
        <name>DNA</name>
        <dbReference type="ChEBI" id="CHEBI:16991"/>
    </ligand>
</feature>
<evidence type="ECO:0000256" key="3">
    <source>
        <dbReference type="ARBA" id="ARBA00011245"/>
    </source>
</evidence>
<evidence type="ECO:0000256" key="4">
    <source>
        <dbReference type="ARBA" id="ARBA00022723"/>
    </source>
</evidence>
<dbReference type="SMART" id="SM00898">
    <property type="entry name" value="Fapy_DNA_glyco"/>
    <property type="match status" value="1"/>
</dbReference>
<evidence type="ECO:0000259" key="17">
    <source>
        <dbReference type="PROSITE" id="PS51068"/>
    </source>
</evidence>
<feature type="domain" description="Formamidopyrimidine-DNA glycosylase catalytic" evidence="17">
    <location>
        <begin position="2"/>
        <end position="114"/>
    </location>
</feature>
<feature type="binding site" evidence="15">
    <location>
        <position position="111"/>
    </location>
    <ligand>
        <name>DNA</name>
        <dbReference type="ChEBI" id="CHEBI:16991"/>
    </ligand>
</feature>
<keyword evidence="5 15" id="KW-0227">DNA damage</keyword>
<dbReference type="SMART" id="SM01232">
    <property type="entry name" value="H2TH"/>
    <property type="match status" value="1"/>
</dbReference>
<dbReference type="FunFam" id="1.10.8.50:FF:000003">
    <property type="entry name" value="Formamidopyrimidine-DNA glycosylase"/>
    <property type="match status" value="1"/>
</dbReference>
<evidence type="ECO:0000256" key="9">
    <source>
        <dbReference type="ARBA" id="ARBA00023125"/>
    </source>
</evidence>
<feature type="domain" description="FPG-type" evidence="16">
    <location>
        <begin position="239"/>
        <end position="273"/>
    </location>
</feature>
<dbReference type="GO" id="GO:0006284">
    <property type="term" value="P:base-excision repair"/>
    <property type="evidence" value="ECO:0007669"/>
    <property type="project" value="InterPro"/>
</dbReference>
<dbReference type="GO" id="GO:0003690">
    <property type="term" value="F:double-stranded DNA binding"/>
    <property type="evidence" value="ECO:0007669"/>
    <property type="project" value="UniProtKB-ARBA"/>
</dbReference>
<dbReference type="EC" id="4.2.99.18" evidence="15"/>
<dbReference type="Pfam" id="PF01149">
    <property type="entry name" value="Fapy_DNA_glyco"/>
    <property type="match status" value="1"/>
</dbReference>
<dbReference type="CDD" id="cd08966">
    <property type="entry name" value="EcFpg-like_N"/>
    <property type="match status" value="1"/>
</dbReference>
<dbReference type="Proteomes" id="UP001057291">
    <property type="component" value="Unassembled WGS sequence"/>
</dbReference>
<dbReference type="PROSITE" id="PS51066">
    <property type="entry name" value="ZF_FPG_2"/>
    <property type="match status" value="1"/>
</dbReference>
<comment type="function">
    <text evidence="15">Involved in base excision repair of DNA damaged by oxidation or by mutagenic agents. Acts as DNA glycosylase that recognizes and removes damaged bases. Has a preference for oxidized purines, such as 7,8-dihydro-8-oxoguanine (8-oxoG). Has AP (apurinic/apyrimidinic) lyase activity and introduces nicks in the DNA strand. Cleaves the DNA backbone by beta-delta elimination to generate a single-strand break at the site of the removed base with both 3'- and 5'-phosphates.</text>
</comment>
<dbReference type="InterPro" id="IPR020629">
    <property type="entry name" value="FPG_Glyclase"/>
</dbReference>
<dbReference type="Pfam" id="PF06827">
    <property type="entry name" value="zf-FPG_IleRS"/>
    <property type="match status" value="1"/>
</dbReference>